<evidence type="ECO:0000313" key="2">
    <source>
        <dbReference type="EMBL" id="CAI6333601.1"/>
    </source>
</evidence>
<protein>
    <recommendedName>
        <fullName evidence="1">Leucine-rich repeat domain-containing protein</fullName>
    </recommendedName>
</protein>
<keyword evidence="3" id="KW-1185">Reference proteome</keyword>
<name>A0A9W4UCC3_9PLEO</name>
<dbReference type="Proteomes" id="UP001152607">
    <property type="component" value="Unassembled WGS sequence"/>
</dbReference>
<dbReference type="Pfam" id="PF24969">
    <property type="entry name" value="LRR_15"/>
    <property type="match status" value="1"/>
</dbReference>
<dbReference type="AlphaFoldDB" id="A0A9W4UCC3"/>
<dbReference type="EMBL" id="CAOQHR010000004">
    <property type="protein sequence ID" value="CAI6333601.1"/>
    <property type="molecule type" value="Genomic_DNA"/>
</dbReference>
<accession>A0A9W4UCC3</accession>
<evidence type="ECO:0000259" key="1">
    <source>
        <dbReference type="Pfam" id="PF24969"/>
    </source>
</evidence>
<organism evidence="2 3">
    <name type="scientific">Periconia digitata</name>
    <dbReference type="NCBI Taxonomy" id="1303443"/>
    <lineage>
        <taxon>Eukaryota</taxon>
        <taxon>Fungi</taxon>
        <taxon>Dikarya</taxon>
        <taxon>Ascomycota</taxon>
        <taxon>Pezizomycotina</taxon>
        <taxon>Dothideomycetes</taxon>
        <taxon>Pleosporomycetidae</taxon>
        <taxon>Pleosporales</taxon>
        <taxon>Massarineae</taxon>
        <taxon>Periconiaceae</taxon>
        <taxon>Periconia</taxon>
    </lineage>
</organism>
<proteinExistence type="predicted"/>
<gene>
    <name evidence="2" type="ORF">PDIGIT_LOCUS6649</name>
</gene>
<evidence type="ECO:0000313" key="3">
    <source>
        <dbReference type="Proteomes" id="UP001152607"/>
    </source>
</evidence>
<sequence>MQSVSLRPALPNEIILLIMESLLVVRGLLLHPSDELARRNRNKYCVKALHALALTCRRFNQMVTPLLYESFIHPRDDWGALAKFAQTLLDNPSLRDHVQYVECHVRPRRGGVPTRVWSMHMPYFPQKLFLEVVKAIGRSELEDEVSKPMRDIRKHAAIFTAVILLTRNVTHVQMDSGVNFITDYAWSHPSLKNLTMQRLYDVRASRAATPITSQTLVPAPGMSDAVWPDYGNYIIEEMAVHYCDMAPEILNSSIFRGLEIGSIVRLKRFACRWHKVPNCQMDYEGNINLQSLSDSLSAFQTTLETLILDTTESEWLVSLDEVIPTIGSLRRFIVLKHIDVSGLALWSDDPGTENAPLAAILPASLQTLVVHVEWDDEIEGYLMEFSRDCGANFPRLRNITIECTGGSAPTQDNDLLTGLFAMEKVQLVLRNDPRS</sequence>
<comment type="caution">
    <text evidence="2">The sequence shown here is derived from an EMBL/GenBank/DDBJ whole genome shotgun (WGS) entry which is preliminary data.</text>
</comment>
<dbReference type="InterPro" id="IPR056867">
    <property type="entry name" value="LRR_15"/>
</dbReference>
<dbReference type="OrthoDB" id="3783332at2759"/>
<reference evidence="2" key="1">
    <citation type="submission" date="2023-01" db="EMBL/GenBank/DDBJ databases">
        <authorList>
            <person name="Van Ghelder C."/>
            <person name="Rancurel C."/>
        </authorList>
    </citation>
    <scope>NUCLEOTIDE SEQUENCE</scope>
    <source>
        <strain evidence="2">CNCM I-4278</strain>
    </source>
</reference>
<feature type="domain" description="Leucine-rich repeat" evidence="1">
    <location>
        <begin position="292"/>
        <end position="401"/>
    </location>
</feature>